<dbReference type="CDD" id="cd06127">
    <property type="entry name" value="DEDDh"/>
    <property type="match status" value="1"/>
</dbReference>
<evidence type="ECO:0000313" key="6">
    <source>
        <dbReference type="EMBL" id="CAB4365839.1"/>
    </source>
</evidence>
<dbReference type="SMART" id="SM00479">
    <property type="entry name" value="EXOIII"/>
    <property type="match status" value="1"/>
</dbReference>
<dbReference type="InterPro" id="IPR012337">
    <property type="entry name" value="RNaseH-like_sf"/>
</dbReference>
<gene>
    <name evidence="7" type="ORF">UFOPK3267_02632</name>
    <name evidence="8" type="ORF">UFOPK3931_03114</name>
    <name evidence="6" type="ORF">UFOPK4189_03583</name>
</gene>
<organism evidence="7">
    <name type="scientific">freshwater metagenome</name>
    <dbReference type="NCBI Taxonomy" id="449393"/>
    <lineage>
        <taxon>unclassified sequences</taxon>
        <taxon>metagenomes</taxon>
        <taxon>ecological metagenomes</taxon>
    </lineage>
</organism>
<name>A0A6J7C8F2_9ZZZZ</name>
<dbReference type="FunFam" id="3.30.420.10:FF:000045">
    <property type="entry name" value="3'-5' exonuclease DinG"/>
    <property type="match status" value="1"/>
</dbReference>
<protein>
    <submittedName>
        <fullName evidence="7">Unannotated protein</fullName>
    </submittedName>
</protein>
<accession>A0A6J7C8F2</accession>
<evidence type="ECO:0000313" key="8">
    <source>
        <dbReference type="EMBL" id="CAB5016601.1"/>
    </source>
</evidence>
<keyword evidence="3" id="KW-0269">Exonuclease</keyword>
<dbReference type="PANTHER" id="PTHR30231">
    <property type="entry name" value="DNA POLYMERASE III SUBUNIT EPSILON"/>
    <property type="match status" value="1"/>
</dbReference>
<dbReference type="PANTHER" id="PTHR30231:SF4">
    <property type="entry name" value="PROTEIN NEN2"/>
    <property type="match status" value="1"/>
</dbReference>
<sequence length="738" mass="81101">MSLRPGSIVQAATFPEMTEAFHETLFAVVDVETTGLRPDTDRVIEVAVYLADGHGRIRDRWATLVRPDDRPLIGRLQNLVDAPSFAEIAGSLCAKLAEGIVAGHNVTFDLRLINAELRRLGAELPGLVYFDTHSVATVLDVDTPNRSLAVLCHKLGIEFTRWHTAESDVEATAALISKLLDRARNWGRVDIRPLCGSWWSTLTEWPSLPRTGRTMRRDPERFPPGGRQPDRPSVFKPSWRRFGTGEDTIPSDDPDAMVFKFTLDEDTIRASMIKVTLEALSTFEPERNWPGRWEPEWIEAAEYVLDGGQDAADVAYSLGVTMLNRADELRSASPVGPALDDWAVGGFSGTSGIERLELIVATLEVEGGEDCILLSSCLTLADLYRRHGGRHDDMIRTFRRGLVAAERRCREEKPERDEPTRAGCDLNQPTLDDWSDSAAMQCSDLLQAWWDEVMRQRDIEQLVELVAEVSERQLRFGFVGIPRCTAASLTAASEAGELSVAAQLHDRLVPRFAPLDNGGHVSRAVERFATALAKAGHLAEALRVCEQAWDKGYADAWIANRHSLILERSKGDFDGAAQICRLALGPPAMPGVDISISKRLERCEARIGAAHSANETIRGKAQPTTQRAPVDPTSELRLSYSSTPITVTGSADYQAALSQVPTARGRNVAELVWTNGRVAVRIAGETIGHLTPKTSAKFRDILVVAQGADKVATCAVDLSNTDQGWKAFIYCAPTLEPT</sequence>
<feature type="region of interest" description="Disordered" evidence="4">
    <location>
        <begin position="210"/>
        <end position="247"/>
    </location>
</feature>
<dbReference type="InterPro" id="IPR036397">
    <property type="entry name" value="RNaseH_sf"/>
</dbReference>
<evidence type="ECO:0000256" key="4">
    <source>
        <dbReference type="SAM" id="MobiDB-lite"/>
    </source>
</evidence>
<dbReference type="InterPro" id="IPR013520">
    <property type="entry name" value="Ribonucl_H"/>
</dbReference>
<dbReference type="SUPFAM" id="SSF53098">
    <property type="entry name" value="Ribonuclease H-like"/>
    <property type="match status" value="1"/>
</dbReference>
<proteinExistence type="predicted"/>
<dbReference type="Gene3D" id="3.30.420.10">
    <property type="entry name" value="Ribonuclease H-like superfamily/Ribonuclease H"/>
    <property type="match status" value="1"/>
</dbReference>
<reference evidence="7" key="1">
    <citation type="submission" date="2020-05" db="EMBL/GenBank/DDBJ databases">
        <authorList>
            <person name="Chiriac C."/>
            <person name="Salcher M."/>
            <person name="Ghai R."/>
            <person name="Kavagutti S V."/>
        </authorList>
    </citation>
    <scope>NUCLEOTIDE SEQUENCE</scope>
</reference>
<evidence type="ECO:0000313" key="7">
    <source>
        <dbReference type="EMBL" id="CAB4853108.1"/>
    </source>
</evidence>
<dbReference type="GO" id="GO:0005829">
    <property type="term" value="C:cytosol"/>
    <property type="evidence" value="ECO:0007669"/>
    <property type="project" value="TreeGrafter"/>
</dbReference>
<dbReference type="EMBL" id="CAFBOL010000137">
    <property type="protein sequence ID" value="CAB5016601.1"/>
    <property type="molecule type" value="Genomic_DNA"/>
</dbReference>
<dbReference type="GO" id="GO:0003676">
    <property type="term" value="F:nucleic acid binding"/>
    <property type="evidence" value="ECO:0007669"/>
    <property type="project" value="InterPro"/>
</dbReference>
<dbReference type="EMBL" id="CAFBIY010000201">
    <property type="protein sequence ID" value="CAB4853108.1"/>
    <property type="molecule type" value="Genomic_DNA"/>
</dbReference>
<keyword evidence="1" id="KW-0540">Nuclease</keyword>
<evidence type="ECO:0000259" key="5">
    <source>
        <dbReference type="SMART" id="SM00479"/>
    </source>
</evidence>
<dbReference type="AlphaFoldDB" id="A0A6J7C8F2"/>
<dbReference type="EMBL" id="CAESGF010000055">
    <property type="protein sequence ID" value="CAB4365839.1"/>
    <property type="molecule type" value="Genomic_DNA"/>
</dbReference>
<dbReference type="GO" id="GO:0008408">
    <property type="term" value="F:3'-5' exonuclease activity"/>
    <property type="evidence" value="ECO:0007669"/>
    <property type="project" value="TreeGrafter"/>
</dbReference>
<evidence type="ECO:0000256" key="1">
    <source>
        <dbReference type="ARBA" id="ARBA00022722"/>
    </source>
</evidence>
<keyword evidence="2" id="KW-0378">Hydrolase</keyword>
<evidence type="ECO:0000256" key="2">
    <source>
        <dbReference type="ARBA" id="ARBA00022801"/>
    </source>
</evidence>
<evidence type="ECO:0000256" key="3">
    <source>
        <dbReference type="ARBA" id="ARBA00022839"/>
    </source>
</evidence>
<dbReference type="Pfam" id="PF00929">
    <property type="entry name" value="RNase_T"/>
    <property type="match status" value="1"/>
</dbReference>
<feature type="domain" description="Exonuclease" evidence="5">
    <location>
        <begin position="25"/>
        <end position="185"/>
    </location>
</feature>